<dbReference type="GeneID" id="136088710"/>
<accession>A0ABM4D4M3</accession>
<dbReference type="InterPro" id="IPR005428">
    <property type="entry name" value="CD36/SCARB1/SNMP1"/>
</dbReference>
<reference evidence="12" key="1">
    <citation type="submission" date="2025-08" db="UniProtKB">
        <authorList>
            <consortium name="RefSeq"/>
        </authorList>
    </citation>
    <scope>IDENTIFICATION</scope>
</reference>
<keyword evidence="6 10" id="KW-0472">Membrane</keyword>
<evidence type="ECO:0000256" key="1">
    <source>
        <dbReference type="ARBA" id="ARBA00004651"/>
    </source>
</evidence>
<dbReference type="InterPro" id="IPR002159">
    <property type="entry name" value="CD36_fam"/>
</dbReference>
<proteinExistence type="inferred from homology"/>
<evidence type="ECO:0000313" key="12">
    <source>
        <dbReference type="RefSeq" id="XP_065669234.1"/>
    </source>
</evidence>
<evidence type="ECO:0000256" key="8">
    <source>
        <dbReference type="ARBA" id="ARBA00023170"/>
    </source>
</evidence>
<evidence type="ECO:0000256" key="6">
    <source>
        <dbReference type="ARBA" id="ARBA00023136"/>
    </source>
</evidence>
<keyword evidence="7" id="KW-1015">Disulfide bond</keyword>
<keyword evidence="11" id="KW-1185">Reference proteome</keyword>
<gene>
    <name evidence="12" type="primary">LOC136088710</name>
</gene>
<dbReference type="PANTHER" id="PTHR11923">
    <property type="entry name" value="SCAVENGER RECEPTOR CLASS B TYPE-1 SR-B1"/>
    <property type="match status" value="1"/>
</dbReference>
<evidence type="ECO:0000256" key="7">
    <source>
        <dbReference type="ARBA" id="ARBA00023157"/>
    </source>
</evidence>
<dbReference type="Proteomes" id="UP001652625">
    <property type="component" value="Chromosome 12"/>
</dbReference>
<keyword evidence="9" id="KW-0325">Glycoprotein</keyword>
<evidence type="ECO:0000256" key="10">
    <source>
        <dbReference type="SAM" id="Phobius"/>
    </source>
</evidence>
<evidence type="ECO:0000313" key="11">
    <source>
        <dbReference type="Proteomes" id="UP001652625"/>
    </source>
</evidence>
<evidence type="ECO:0000256" key="2">
    <source>
        <dbReference type="ARBA" id="ARBA00010532"/>
    </source>
</evidence>
<dbReference type="PANTHER" id="PTHR11923:SF51">
    <property type="entry name" value="LYSOSOME MEMBRANE PROTEIN 2"/>
    <property type="match status" value="1"/>
</dbReference>
<sequence>MCNIKFIKCRGKDCFVYVTAILGLLLTTSGFFSIKILDDIFKKNLYKNLILVNGNAAYKSWAGIDGLSPVMHFYIFNYTNVDDILHGAKPKIQQLGPYSYRNQRLKSVLSSDEYTFTYLQNYSYVFEKETSCKECNENDIIYTPSLAAAVMLSLVKKSSIKPDSILYDLFAITANEIFSLEDVTLFKKITVQQLLWGYTDKFLSDVEKIAAILKLLKIKMPKISPFVMMQRNSSEEAMYIGNLTVANGKSDIANILQILKWRGKSSGTCWRSIYGNMLNGTDGTRYKPFFERNQRLYMFMPDAFRSIYLNYEKDMELNGIQLYSHTTSFDLLGNVSISPWNQDFCTDQCYETGVLHVGGCAESLSAPIFMSWPHFYQGDETLYKNVDGLSPNKEKHGIFINVEPITGITMQAKIRLQINFLVEKIPLLHIAKDLAAQRTYMPVFFFDETGEIDDENANMLREKVILLRKYLKLSTVVAVGVGLILLVISQILFIF</sequence>
<evidence type="ECO:0000256" key="5">
    <source>
        <dbReference type="ARBA" id="ARBA00022989"/>
    </source>
</evidence>
<dbReference type="RefSeq" id="XP_065669234.1">
    <property type="nucleotide sequence ID" value="XM_065813162.1"/>
</dbReference>
<dbReference type="PRINTS" id="PR01609">
    <property type="entry name" value="CD36FAMILY"/>
</dbReference>
<keyword evidence="3" id="KW-1003">Cell membrane</keyword>
<feature type="transmembrane region" description="Helical" evidence="10">
    <location>
        <begin position="470"/>
        <end position="494"/>
    </location>
</feature>
<name>A0ABM4D4M3_HYDVU</name>
<keyword evidence="8" id="KW-0675">Receptor</keyword>
<comment type="similarity">
    <text evidence="2">Belongs to the CD36 family.</text>
</comment>
<feature type="transmembrane region" description="Helical" evidence="10">
    <location>
        <begin position="15"/>
        <end position="37"/>
    </location>
</feature>
<evidence type="ECO:0000256" key="4">
    <source>
        <dbReference type="ARBA" id="ARBA00022692"/>
    </source>
</evidence>
<keyword evidence="5 10" id="KW-1133">Transmembrane helix</keyword>
<keyword evidence="4 10" id="KW-0812">Transmembrane</keyword>
<evidence type="ECO:0000256" key="9">
    <source>
        <dbReference type="ARBA" id="ARBA00023180"/>
    </source>
</evidence>
<dbReference type="Pfam" id="PF01130">
    <property type="entry name" value="CD36"/>
    <property type="match status" value="1"/>
</dbReference>
<dbReference type="PRINTS" id="PR01610">
    <property type="entry name" value="CD36ANTIGEN"/>
</dbReference>
<organism evidence="11 12">
    <name type="scientific">Hydra vulgaris</name>
    <name type="common">Hydra</name>
    <name type="synonym">Hydra attenuata</name>
    <dbReference type="NCBI Taxonomy" id="6087"/>
    <lineage>
        <taxon>Eukaryota</taxon>
        <taxon>Metazoa</taxon>
        <taxon>Cnidaria</taxon>
        <taxon>Hydrozoa</taxon>
        <taxon>Hydroidolina</taxon>
        <taxon>Anthoathecata</taxon>
        <taxon>Aplanulata</taxon>
        <taxon>Hydridae</taxon>
        <taxon>Hydra</taxon>
    </lineage>
</organism>
<comment type="subcellular location">
    <subcellularLocation>
        <location evidence="1">Cell membrane</location>
        <topology evidence="1">Multi-pass membrane protein</topology>
    </subcellularLocation>
</comment>
<protein>
    <submittedName>
        <fullName evidence="12">Platelet glycoprotein 4-like</fullName>
    </submittedName>
</protein>
<evidence type="ECO:0000256" key="3">
    <source>
        <dbReference type="ARBA" id="ARBA00022475"/>
    </source>
</evidence>